<evidence type="ECO:0000256" key="2">
    <source>
        <dbReference type="ARBA" id="ARBA00022679"/>
    </source>
</evidence>
<dbReference type="GO" id="GO:0016746">
    <property type="term" value="F:acyltransferase activity"/>
    <property type="evidence" value="ECO:0007669"/>
    <property type="project" value="UniProtKB-KW"/>
</dbReference>
<dbReference type="PANTHER" id="PTHR10434">
    <property type="entry name" value="1-ACYL-SN-GLYCEROL-3-PHOSPHATE ACYLTRANSFERASE"/>
    <property type="match status" value="1"/>
</dbReference>
<keyword evidence="7" id="KW-1185">Reference proteome</keyword>
<protein>
    <submittedName>
        <fullName evidence="6">1-acyl-sn-glycerol-3-phosphate acyltransferase</fullName>
    </submittedName>
</protein>
<sequence length="236" mass="26320">MLLLRSLLFNVAFFGLGAFFMVLGVPLLLGPRRLQRRAMRGMAQCLVWTLCRTIGVTLRVTGSEHLPTQGAALIAAKHQSAFDTLIWFTLVPDVAYVMKKELFLLPFYGWFARRAPMIGVDRSAGGKAMRQMMRDAREVAREERQIVIFPEGTRTAPGQRIPYQPGVVALASSLNLPVIPVATNSGRIWGRRNFLKRPGTLEVRVLPPLTVARGELLARLEQVIETEQLELEGAGR</sequence>
<keyword evidence="4" id="KW-1133">Transmembrane helix</keyword>
<dbReference type="CDD" id="cd07989">
    <property type="entry name" value="LPLAT_AGPAT-like"/>
    <property type="match status" value="1"/>
</dbReference>
<comment type="pathway">
    <text evidence="1">Lipid metabolism.</text>
</comment>
<gene>
    <name evidence="6" type="ORF">KHU32_05240</name>
</gene>
<keyword evidence="4" id="KW-0472">Membrane</keyword>
<evidence type="ECO:0000256" key="1">
    <source>
        <dbReference type="ARBA" id="ARBA00005189"/>
    </source>
</evidence>
<comment type="caution">
    <text evidence="6">The sequence shown here is derived from an EMBL/GenBank/DDBJ whole genome shotgun (WGS) entry which is preliminary data.</text>
</comment>
<feature type="transmembrane region" description="Helical" evidence="4">
    <location>
        <begin position="6"/>
        <end position="30"/>
    </location>
</feature>
<evidence type="ECO:0000256" key="3">
    <source>
        <dbReference type="ARBA" id="ARBA00023315"/>
    </source>
</evidence>
<keyword evidence="3 6" id="KW-0012">Acyltransferase</keyword>
<evidence type="ECO:0000256" key="4">
    <source>
        <dbReference type="SAM" id="Phobius"/>
    </source>
</evidence>
<evidence type="ECO:0000259" key="5">
    <source>
        <dbReference type="SMART" id="SM00563"/>
    </source>
</evidence>
<name>A0ABS5QA21_9PROT</name>
<reference evidence="6 7" key="1">
    <citation type="submission" date="2021-05" db="EMBL/GenBank/DDBJ databases">
        <title>Roseococcus sp. XZZS9, whole genome shotgun sequencing project.</title>
        <authorList>
            <person name="Zhao G."/>
            <person name="Shen L."/>
        </authorList>
    </citation>
    <scope>NUCLEOTIDE SEQUENCE [LARGE SCALE GENOMIC DNA]</scope>
    <source>
        <strain evidence="6 7">XZZS9</strain>
    </source>
</reference>
<keyword evidence="2" id="KW-0808">Transferase</keyword>
<dbReference type="EMBL" id="JAHCDA010000001">
    <property type="protein sequence ID" value="MBS7810332.1"/>
    <property type="molecule type" value="Genomic_DNA"/>
</dbReference>
<dbReference type="SMART" id="SM00563">
    <property type="entry name" value="PlsC"/>
    <property type="match status" value="1"/>
</dbReference>
<proteinExistence type="predicted"/>
<dbReference type="Pfam" id="PF01553">
    <property type="entry name" value="Acyltransferase"/>
    <property type="match status" value="1"/>
</dbReference>
<dbReference type="InterPro" id="IPR002123">
    <property type="entry name" value="Plipid/glycerol_acylTrfase"/>
</dbReference>
<evidence type="ECO:0000313" key="7">
    <source>
        <dbReference type="Proteomes" id="UP000766336"/>
    </source>
</evidence>
<evidence type="ECO:0000313" key="6">
    <source>
        <dbReference type="EMBL" id="MBS7810332.1"/>
    </source>
</evidence>
<organism evidence="6 7">
    <name type="scientific">Roseococcus pinisoli</name>
    <dbReference type="NCBI Taxonomy" id="2835040"/>
    <lineage>
        <taxon>Bacteria</taxon>
        <taxon>Pseudomonadati</taxon>
        <taxon>Pseudomonadota</taxon>
        <taxon>Alphaproteobacteria</taxon>
        <taxon>Acetobacterales</taxon>
        <taxon>Roseomonadaceae</taxon>
        <taxon>Roseococcus</taxon>
    </lineage>
</organism>
<accession>A0ABS5QA21</accession>
<dbReference type="PANTHER" id="PTHR10434:SF40">
    <property type="entry name" value="1-ACYL-SN-GLYCEROL-3-PHOSPHATE ACYLTRANSFERASE"/>
    <property type="match status" value="1"/>
</dbReference>
<dbReference type="SUPFAM" id="SSF69593">
    <property type="entry name" value="Glycerol-3-phosphate (1)-acyltransferase"/>
    <property type="match status" value="1"/>
</dbReference>
<feature type="domain" description="Phospholipid/glycerol acyltransferase" evidence="5">
    <location>
        <begin position="72"/>
        <end position="186"/>
    </location>
</feature>
<dbReference type="Proteomes" id="UP000766336">
    <property type="component" value="Unassembled WGS sequence"/>
</dbReference>
<keyword evidence="4" id="KW-0812">Transmembrane</keyword>